<gene>
    <name evidence="4" type="primary">PCMP-E91</name>
    <name evidence="4" type="ORF">AXF42_Ash005128</name>
</gene>
<dbReference type="InterPro" id="IPR011990">
    <property type="entry name" value="TPR-like_helical_dom_sf"/>
</dbReference>
<dbReference type="EC" id="3.6.1.-" evidence="4"/>
<proteinExistence type="predicted"/>
<feature type="repeat" description="PPR" evidence="2">
    <location>
        <begin position="229"/>
        <end position="263"/>
    </location>
</feature>
<dbReference type="FunFam" id="1.25.40.10:FF:001093">
    <property type="entry name" value="Pentatricopeptide repeat-containing protein At2g34400"/>
    <property type="match status" value="1"/>
</dbReference>
<name>A0A2I0B8J8_9ASPA</name>
<dbReference type="OrthoDB" id="185373at2759"/>
<dbReference type="AlphaFoldDB" id="A0A2I0B8J8"/>
<dbReference type="Pfam" id="PF13041">
    <property type="entry name" value="PPR_2"/>
    <property type="match status" value="1"/>
</dbReference>
<dbReference type="Pfam" id="PF01535">
    <property type="entry name" value="PPR"/>
    <property type="match status" value="5"/>
</dbReference>
<evidence type="ECO:0000313" key="5">
    <source>
        <dbReference type="Proteomes" id="UP000236161"/>
    </source>
</evidence>
<keyword evidence="5" id="KW-1185">Reference proteome</keyword>
<dbReference type="GO" id="GO:0003723">
    <property type="term" value="F:RNA binding"/>
    <property type="evidence" value="ECO:0007669"/>
    <property type="project" value="InterPro"/>
</dbReference>
<feature type="domain" description="DYW" evidence="3">
    <location>
        <begin position="749"/>
        <end position="841"/>
    </location>
</feature>
<dbReference type="Proteomes" id="UP000236161">
    <property type="component" value="Unassembled WGS sequence"/>
</dbReference>
<dbReference type="PANTHER" id="PTHR24015">
    <property type="entry name" value="OS07G0578800 PROTEIN-RELATED"/>
    <property type="match status" value="1"/>
</dbReference>
<keyword evidence="4" id="KW-0378">Hydrolase</keyword>
<feature type="repeat" description="PPR" evidence="2">
    <location>
        <begin position="503"/>
        <end position="533"/>
    </location>
</feature>
<dbReference type="Pfam" id="PF14432">
    <property type="entry name" value="DYW_deaminase"/>
    <property type="match status" value="1"/>
</dbReference>
<feature type="repeat" description="PPR" evidence="2">
    <location>
        <begin position="534"/>
        <end position="568"/>
    </location>
</feature>
<evidence type="ECO:0000259" key="3">
    <source>
        <dbReference type="Pfam" id="PF14432"/>
    </source>
</evidence>
<dbReference type="GO" id="GO:0016787">
    <property type="term" value="F:hydrolase activity"/>
    <property type="evidence" value="ECO:0007669"/>
    <property type="project" value="UniProtKB-KW"/>
</dbReference>
<sequence>MVQLKSFLFHPRPYVFCGFNVFLGINARARTISLTLSYSSPSILLVKEAIKQVQLTKSVVSDDIYFRLVEACSQWRLINEGKKIHQLIVRNNAHIKYPFLLEMLSLMYLSCGATDLAHRVFDEILKPSIFLWNAMIRAYSWKGPFDRAVNLYYSLIGSGNLPNKYTFPFVLKACSGLLALDEGLEIHNHAKSMRLDCDIFISTSLIDMYMKCGHVQEACKVFAHINRRDVVAWNAMVAGFSLHGLYGDAIGLLMEMQSGGTNPNSSTVVSLLPVVGQAKAFRHGKSIHCFCLRKFFYKDDVQVKTALLDMYAKCGYLGYAQTIFNSVNLKNEVTWSSMIGGYVQCDKMVEALTLFDLLMFKECSSLSSTSFACALRACASLNDLNRGKKMHGYLFKSGFLSDITVANSLLSMYAKVCSISDAVRFFDEINLKDTVSYSAIISGCVQNGCSEEALAIFRMMQLSWVIPDAATMVGVLPACSHLAALRHGSCTHAYIIASGLVIDVSICNALIDMYAKCGKIDLSRKVFDRMGKRDIVSWNAIISGYGIHGLGNEALSLYTAMQVEGLKPDDITFICLLSACSHSGLVVEGRHLFHLMTQVYHISPRIEHYICIVDLLGRGGLLAEANDFICRLPFDPDVRIWGALLAACRIHKNAELGDEIARIIQSLGPEGTGNFVLMSNIYSVAGRYLEAAQVRNLQKEKGFKKSPGCSWVEIHGKIHAFIGGDRSHPECFKIYEKLEDLFVEIRQLGYKADTSFTMHDLEEEEKEHALVYHSEKLAIAFAVLSLGCNQSIFVTKNLRICGDCHTTIKLITLVAKRSITVRDLSRFHHFKEGTCNCGDFW</sequence>
<protein>
    <submittedName>
        <fullName evidence="4">Pentatricopeptide repeat-containing protein</fullName>
        <ecNumber evidence="4">3.6.1.-</ecNumber>
    </submittedName>
</protein>
<dbReference type="GO" id="GO:0008270">
    <property type="term" value="F:zinc ion binding"/>
    <property type="evidence" value="ECO:0007669"/>
    <property type="project" value="InterPro"/>
</dbReference>
<dbReference type="PANTHER" id="PTHR24015:SF1832">
    <property type="entry name" value="OS03G0241800 PROTEIN"/>
    <property type="match status" value="1"/>
</dbReference>
<feature type="repeat" description="PPR" evidence="2">
    <location>
        <begin position="128"/>
        <end position="162"/>
    </location>
</feature>
<dbReference type="InterPro" id="IPR046960">
    <property type="entry name" value="PPR_At4g14850-like_plant"/>
</dbReference>
<dbReference type="NCBIfam" id="TIGR00756">
    <property type="entry name" value="PPR"/>
    <property type="match status" value="5"/>
</dbReference>
<dbReference type="InterPro" id="IPR046848">
    <property type="entry name" value="E_motif"/>
</dbReference>
<keyword evidence="1" id="KW-0677">Repeat</keyword>
<dbReference type="Pfam" id="PF20430">
    <property type="entry name" value="Eplus_motif"/>
    <property type="match status" value="1"/>
</dbReference>
<accession>A0A2I0B8J8</accession>
<dbReference type="InterPro" id="IPR032867">
    <property type="entry name" value="DYW_dom"/>
</dbReference>
<evidence type="ECO:0000313" key="4">
    <source>
        <dbReference type="EMBL" id="PKA64116.1"/>
    </source>
</evidence>
<dbReference type="GO" id="GO:0009451">
    <property type="term" value="P:RNA modification"/>
    <property type="evidence" value="ECO:0007669"/>
    <property type="project" value="InterPro"/>
</dbReference>
<dbReference type="FunFam" id="1.25.40.10:FF:000682">
    <property type="entry name" value="Pentatricopeptide repeat-containing protein At3g16610"/>
    <property type="match status" value="1"/>
</dbReference>
<organism evidence="4 5">
    <name type="scientific">Apostasia shenzhenica</name>
    <dbReference type="NCBI Taxonomy" id="1088818"/>
    <lineage>
        <taxon>Eukaryota</taxon>
        <taxon>Viridiplantae</taxon>
        <taxon>Streptophyta</taxon>
        <taxon>Embryophyta</taxon>
        <taxon>Tracheophyta</taxon>
        <taxon>Spermatophyta</taxon>
        <taxon>Magnoliopsida</taxon>
        <taxon>Liliopsida</taxon>
        <taxon>Asparagales</taxon>
        <taxon>Orchidaceae</taxon>
        <taxon>Apostasioideae</taxon>
        <taxon>Apostasia</taxon>
    </lineage>
</organism>
<dbReference type="InterPro" id="IPR002885">
    <property type="entry name" value="PPR_rpt"/>
</dbReference>
<dbReference type="Pfam" id="PF20431">
    <property type="entry name" value="E_motif"/>
    <property type="match status" value="1"/>
</dbReference>
<dbReference type="PROSITE" id="PS51375">
    <property type="entry name" value="PPR"/>
    <property type="match status" value="6"/>
</dbReference>
<dbReference type="Gene3D" id="1.25.40.10">
    <property type="entry name" value="Tetratricopeptide repeat domain"/>
    <property type="match status" value="6"/>
</dbReference>
<dbReference type="EMBL" id="KZ451906">
    <property type="protein sequence ID" value="PKA64116.1"/>
    <property type="molecule type" value="Genomic_DNA"/>
</dbReference>
<dbReference type="InterPro" id="IPR046849">
    <property type="entry name" value="E2_motif"/>
</dbReference>
<feature type="repeat" description="PPR" evidence="2">
    <location>
        <begin position="433"/>
        <end position="467"/>
    </location>
</feature>
<dbReference type="FunFam" id="1.25.40.10:FF:000344">
    <property type="entry name" value="Pentatricopeptide repeat-containing protein"/>
    <property type="match status" value="1"/>
</dbReference>
<evidence type="ECO:0000256" key="2">
    <source>
        <dbReference type="PROSITE-ProRule" id="PRU00708"/>
    </source>
</evidence>
<evidence type="ECO:0000256" key="1">
    <source>
        <dbReference type="ARBA" id="ARBA00022737"/>
    </source>
</evidence>
<reference evidence="4 5" key="1">
    <citation type="journal article" date="2017" name="Nature">
        <title>The Apostasia genome and the evolution of orchids.</title>
        <authorList>
            <person name="Zhang G.Q."/>
            <person name="Liu K.W."/>
            <person name="Li Z."/>
            <person name="Lohaus R."/>
            <person name="Hsiao Y.Y."/>
            <person name="Niu S.C."/>
            <person name="Wang J.Y."/>
            <person name="Lin Y.C."/>
            <person name="Xu Q."/>
            <person name="Chen L.J."/>
            <person name="Yoshida K."/>
            <person name="Fujiwara S."/>
            <person name="Wang Z.W."/>
            <person name="Zhang Y.Q."/>
            <person name="Mitsuda N."/>
            <person name="Wang M."/>
            <person name="Liu G.H."/>
            <person name="Pecoraro L."/>
            <person name="Huang H.X."/>
            <person name="Xiao X.J."/>
            <person name="Lin M."/>
            <person name="Wu X.Y."/>
            <person name="Wu W.L."/>
            <person name="Chen Y.Y."/>
            <person name="Chang S.B."/>
            <person name="Sakamoto S."/>
            <person name="Ohme-Takagi M."/>
            <person name="Yagi M."/>
            <person name="Zeng S.J."/>
            <person name="Shen C.Y."/>
            <person name="Yeh C.M."/>
            <person name="Luo Y.B."/>
            <person name="Tsai W.C."/>
            <person name="Van de Peer Y."/>
            <person name="Liu Z.J."/>
        </authorList>
    </citation>
    <scope>NUCLEOTIDE SEQUENCE [LARGE SCALE GENOMIC DNA]</scope>
    <source>
        <strain evidence="5">cv. Shenzhen</strain>
        <tissue evidence="4">Stem</tissue>
    </source>
</reference>
<feature type="repeat" description="PPR" evidence="2">
    <location>
        <begin position="331"/>
        <end position="365"/>
    </location>
</feature>